<evidence type="ECO:0000256" key="2">
    <source>
        <dbReference type="SAM" id="Phobius"/>
    </source>
</evidence>
<comment type="caution">
    <text evidence="3">The sequence shown here is derived from an EMBL/GenBank/DDBJ whole genome shotgun (WGS) entry which is preliminary data.</text>
</comment>
<evidence type="ECO:0000313" key="4">
    <source>
        <dbReference type="Proteomes" id="UP000733379"/>
    </source>
</evidence>
<dbReference type="EMBL" id="JAHKNI010000013">
    <property type="protein sequence ID" value="MBU3066105.1"/>
    <property type="molecule type" value="Genomic_DNA"/>
</dbReference>
<reference evidence="3 4" key="1">
    <citation type="submission" date="2021-06" db="EMBL/GenBank/DDBJ databases">
        <title>Actinomycetes sequencing.</title>
        <authorList>
            <person name="Shan Q."/>
        </authorList>
    </citation>
    <scope>NUCLEOTIDE SEQUENCE [LARGE SCALE GENOMIC DNA]</scope>
    <source>
        <strain evidence="3 4">NEAU-G5</strain>
    </source>
</reference>
<sequence length="140" mass="14068">MVTEVAQGYRKVAAAVGAGMVALVACAGIALADPSGPVQPGVTVPVAPVTPTAPAPGGDQSAQLHSATPQNDNSGYTRRRSPATPTTTAPPSPREVHIGPLSAPVPNAVPNSIVDGVNQTNQDLQNVISPSTTPTPQPKR</sequence>
<keyword evidence="2" id="KW-0472">Membrane</keyword>
<feature type="region of interest" description="Disordered" evidence="1">
    <location>
        <begin position="34"/>
        <end position="140"/>
    </location>
</feature>
<dbReference type="RefSeq" id="WP_215922185.1">
    <property type="nucleotide sequence ID" value="NZ_JAHKNI010000013.1"/>
</dbReference>
<gene>
    <name evidence="3" type="ORF">KO481_31890</name>
</gene>
<evidence type="ECO:0000256" key="1">
    <source>
        <dbReference type="SAM" id="MobiDB-lite"/>
    </source>
</evidence>
<dbReference type="Proteomes" id="UP000733379">
    <property type="component" value="Unassembled WGS sequence"/>
</dbReference>
<feature type="compositionally biased region" description="Polar residues" evidence="1">
    <location>
        <begin position="117"/>
        <end position="132"/>
    </location>
</feature>
<feature type="compositionally biased region" description="Low complexity" evidence="1">
    <location>
        <begin position="36"/>
        <end position="58"/>
    </location>
</feature>
<evidence type="ECO:0000313" key="3">
    <source>
        <dbReference type="EMBL" id="MBU3066105.1"/>
    </source>
</evidence>
<evidence type="ECO:0008006" key="5">
    <source>
        <dbReference type="Google" id="ProtNLM"/>
    </source>
</evidence>
<accession>A0ABS6B8M6</accession>
<protein>
    <recommendedName>
        <fullName evidence="5">Lipoprotein</fullName>
    </recommendedName>
</protein>
<feature type="compositionally biased region" description="Polar residues" evidence="1">
    <location>
        <begin position="60"/>
        <end position="76"/>
    </location>
</feature>
<keyword evidence="2" id="KW-1133">Transmembrane helix</keyword>
<name>A0ABS6B8M6_9NOCA</name>
<keyword evidence="2" id="KW-0812">Transmembrane</keyword>
<proteinExistence type="predicted"/>
<keyword evidence="4" id="KW-1185">Reference proteome</keyword>
<feature type="transmembrane region" description="Helical" evidence="2">
    <location>
        <begin position="12"/>
        <end position="32"/>
    </location>
</feature>
<organism evidence="3 4">
    <name type="scientific">Nocardia albiluteola</name>
    <dbReference type="NCBI Taxonomy" id="2842303"/>
    <lineage>
        <taxon>Bacteria</taxon>
        <taxon>Bacillati</taxon>
        <taxon>Actinomycetota</taxon>
        <taxon>Actinomycetes</taxon>
        <taxon>Mycobacteriales</taxon>
        <taxon>Nocardiaceae</taxon>
        <taxon>Nocardia</taxon>
    </lineage>
</organism>